<dbReference type="Gene3D" id="3.40.50.2300">
    <property type="match status" value="1"/>
</dbReference>
<evidence type="ECO:0000256" key="2">
    <source>
        <dbReference type="PROSITE-ProRule" id="PRU00169"/>
    </source>
</evidence>
<evidence type="ECO:0000313" key="5">
    <source>
        <dbReference type="Proteomes" id="UP000002432"/>
    </source>
</evidence>
<dbReference type="EMBL" id="CP000360">
    <property type="protein sequence ID" value="ABF41526.1"/>
    <property type="molecule type" value="Genomic_DNA"/>
</dbReference>
<dbReference type="InterPro" id="IPR011006">
    <property type="entry name" value="CheY-like_superfamily"/>
</dbReference>
<dbReference type="PROSITE" id="PS50110">
    <property type="entry name" value="RESPONSE_REGULATORY"/>
    <property type="match status" value="1"/>
</dbReference>
<proteinExistence type="predicted"/>
<dbReference type="PANTHER" id="PTHR44591:SF3">
    <property type="entry name" value="RESPONSE REGULATORY DOMAIN-CONTAINING PROTEIN"/>
    <property type="match status" value="1"/>
</dbReference>
<reference evidence="4 5" key="1">
    <citation type="journal article" date="2009" name="Appl. Environ. Microbiol.">
        <title>Three genomes from the phylum Acidobacteria provide insight into the lifestyles of these microorganisms in soils.</title>
        <authorList>
            <person name="Ward N.L."/>
            <person name="Challacombe J.F."/>
            <person name="Janssen P.H."/>
            <person name="Henrissat B."/>
            <person name="Coutinho P.M."/>
            <person name="Wu M."/>
            <person name="Xie G."/>
            <person name="Haft D.H."/>
            <person name="Sait M."/>
            <person name="Badger J."/>
            <person name="Barabote R.D."/>
            <person name="Bradley B."/>
            <person name="Brettin T.S."/>
            <person name="Brinkac L.M."/>
            <person name="Bruce D."/>
            <person name="Creasy T."/>
            <person name="Daugherty S.C."/>
            <person name="Davidsen T.M."/>
            <person name="DeBoy R.T."/>
            <person name="Detter J.C."/>
            <person name="Dodson R.J."/>
            <person name="Durkin A.S."/>
            <person name="Ganapathy A."/>
            <person name="Gwinn-Giglio M."/>
            <person name="Han C.S."/>
            <person name="Khouri H."/>
            <person name="Kiss H."/>
            <person name="Kothari S.P."/>
            <person name="Madupu R."/>
            <person name="Nelson K.E."/>
            <person name="Nelson W.C."/>
            <person name="Paulsen I."/>
            <person name="Penn K."/>
            <person name="Ren Q."/>
            <person name="Rosovitz M.J."/>
            <person name="Selengut J.D."/>
            <person name="Shrivastava S."/>
            <person name="Sullivan S.A."/>
            <person name="Tapia R."/>
            <person name="Thompson L.S."/>
            <person name="Watkins K.L."/>
            <person name="Yang Q."/>
            <person name="Yu C."/>
            <person name="Zafar N."/>
            <person name="Zhou L."/>
            <person name="Kuske C.R."/>
        </authorList>
    </citation>
    <scope>NUCLEOTIDE SEQUENCE [LARGE SCALE GENOMIC DNA]</scope>
    <source>
        <strain evidence="4 5">Ellin345</strain>
    </source>
</reference>
<protein>
    <submittedName>
        <fullName evidence="4">Response regulator receiver protein</fullName>
    </submittedName>
</protein>
<dbReference type="SUPFAM" id="SSF52172">
    <property type="entry name" value="CheY-like"/>
    <property type="match status" value="1"/>
</dbReference>
<evidence type="ECO:0000313" key="4">
    <source>
        <dbReference type="EMBL" id="ABF41526.1"/>
    </source>
</evidence>
<dbReference type="EnsemblBacteria" id="ABF41526">
    <property type="protein sequence ID" value="ABF41526"/>
    <property type="gene ID" value="Acid345_2525"/>
</dbReference>
<dbReference type="CDD" id="cd00156">
    <property type="entry name" value="REC"/>
    <property type="match status" value="1"/>
</dbReference>
<feature type="modified residue" description="4-aspartylphosphate" evidence="2">
    <location>
        <position position="56"/>
    </location>
</feature>
<dbReference type="Pfam" id="PF00072">
    <property type="entry name" value="Response_reg"/>
    <property type="match status" value="1"/>
</dbReference>
<dbReference type="KEGG" id="aba:Acid345_2525"/>
<evidence type="ECO:0000256" key="1">
    <source>
        <dbReference type="ARBA" id="ARBA00022553"/>
    </source>
</evidence>
<dbReference type="InterPro" id="IPR050595">
    <property type="entry name" value="Bact_response_regulator"/>
</dbReference>
<gene>
    <name evidence="4" type="ordered locus">Acid345_2525</name>
</gene>
<dbReference type="HOGENOM" id="CLU_000445_69_8_0"/>
<evidence type="ECO:0000259" key="3">
    <source>
        <dbReference type="PROSITE" id="PS50110"/>
    </source>
</evidence>
<dbReference type="PANTHER" id="PTHR44591">
    <property type="entry name" value="STRESS RESPONSE REGULATOR PROTEIN 1"/>
    <property type="match status" value="1"/>
</dbReference>
<name>Q1INM4_KORVE</name>
<dbReference type="GO" id="GO:0000160">
    <property type="term" value="P:phosphorelay signal transduction system"/>
    <property type="evidence" value="ECO:0007669"/>
    <property type="project" value="InterPro"/>
</dbReference>
<dbReference type="eggNOG" id="COG2204">
    <property type="taxonomic scope" value="Bacteria"/>
</dbReference>
<feature type="domain" description="Response regulatory" evidence="3">
    <location>
        <begin position="7"/>
        <end position="118"/>
    </location>
</feature>
<dbReference type="OrthoDB" id="9800897at2"/>
<keyword evidence="1 2" id="KW-0597">Phosphoprotein</keyword>
<dbReference type="RefSeq" id="WP_011523327.1">
    <property type="nucleotide sequence ID" value="NC_008009.1"/>
</dbReference>
<organism evidence="4 5">
    <name type="scientific">Koribacter versatilis (strain Ellin345)</name>
    <dbReference type="NCBI Taxonomy" id="204669"/>
    <lineage>
        <taxon>Bacteria</taxon>
        <taxon>Pseudomonadati</taxon>
        <taxon>Acidobacteriota</taxon>
        <taxon>Terriglobia</taxon>
        <taxon>Terriglobales</taxon>
        <taxon>Candidatus Korobacteraceae</taxon>
        <taxon>Candidatus Korobacter</taxon>
    </lineage>
</organism>
<accession>Q1INM4</accession>
<keyword evidence="5" id="KW-1185">Reference proteome</keyword>
<dbReference type="SMART" id="SM00448">
    <property type="entry name" value="REC"/>
    <property type="match status" value="1"/>
</dbReference>
<dbReference type="AlphaFoldDB" id="Q1INM4"/>
<sequence>MAAAKPTLLCVDDDHNGLMIRALVLEKLGYTVLTANDPQQALKIFRHSEIDAVLLDYYMPLVDGAYVAKAMRYLKPKVPIVMISGATALPADALKDTDGFVQKGLSPVDMTDVLSKVLLHPSA</sequence>
<dbReference type="STRING" id="204669.Acid345_2525"/>
<dbReference type="Proteomes" id="UP000002432">
    <property type="component" value="Chromosome"/>
</dbReference>
<dbReference type="InterPro" id="IPR001789">
    <property type="entry name" value="Sig_transdc_resp-reg_receiver"/>
</dbReference>